<feature type="domain" description="Hemerythrin-like" evidence="1">
    <location>
        <begin position="5"/>
        <end position="139"/>
    </location>
</feature>
<evidence type="ECO:0000259" key="1">
    <source>
        <dbReference type="Pfam" id="PF01814"/>
    </source>
</evidence>
<protein>
    <submittedName>
        <fullName evidence="2">Hemerythrin domain-containing protein</fullName>
    </submittedName>
</protein>
<evidence type="ECO:0000313" key="3">
    <source>
        <dbReference type="Proteomes" id="UP000536534"/>
    </source>
</evidence>
<accession>A0A7X7LV00</accession>
<dbReference type="Proteomes" id="UP000536534">
    <property type="component" value="Unassembled WGS sequence"/>
</dbReference>
<gene>
    <name evidence="2" type="ORF">GX576_05785</name>
</gene>
<comment type="caution">
    <text evidence="2">The sequence shown here is derived from an EMBL/GenBank/DDBJ whole genome shotgun (WGS) entry which is preliminary data.</text>
</comment>
<dbReference type="PANTHER" id="PTHR39966">
    <property type="entry name" value="BLL2471 PROTEIN-RELATED"/>
    <property type="match status" value="1"/>
</dbReference>
<dbReference type="InterPro" id="IPR012312">
    <property type="entry name" value="Hemerythrin-like"/>
</dbReference>
<dbReference type="RefSeq" id="WP_068808515.1">
    <property type="nucleotide sequence ID" value="NZ_MBFM01000004.1"/>
</dbReference>
<dbReference type="EMBL" id="JAAYYV010000152">
    <property type="protein sequence ID" value="NLF53899.1"/>
    <property type="molecule type" value="Genomic_DNA"/>
</dbReference>
<dbReference type="OrthoDB" id="8560984at2"/>
<dbReference type="GO" id="GO:0005886">
    <property type="term" value="C:plasma membrane"/>
    <property type="evidence" value="ECO:0007669"/>
    <property type="project" value="TreeGrafter"/>
</dbReference>
<dbReference type="Pfam" id="PF01814">
    <property type="entry name" value="Hemerythrin"/>
    <property type="match status" value="1"/>
</dbReference>
<dbReference type="AlphaFoldDB" id="A0A7X7LV00"/>
<dbReference type="CDD" id="cd12108">
    <property type="entry name" value="Hr-like"/>
    <property type="match status" value="1"/>
</dbReference>
<dbReference type="Gene3D" id="1.20.120.520">
    <property type="entry name" value="nmb1532 protein domain like"/>
    <property type="match status" value="1"/>
</dbReference>
<evidence type="ECO:0000313" key="2">
    <source>
        <dbReference type="EMBL" id="NLF53899.1"/>
    </source>
</evidence>
<organism evidence="2 3">
    <name type="scientific">Thauera phenolivorans</name>
    <dbReference type="NCBI Taxonomy" id="1792543"/>
    <lineage>
        <taxon>Bacteria</taxon>
        <taxon>Pseudomonadati</taxon>
        <taxon>Pseudomonadota</taxon>
        <taxon>Betaproteobacteria</taxon>
        <taxon>Rhodocyclales</taxon>
        <taxon>Zoogloeaceae</taxon>
        <taxon>Thauera</taxon>
    </lineage>
</organism>
<name>A0A7X7LV00_9RHOO</name>
<sequence length="199" mass="22125">MEAMRIIMDEHRSLEAILSAVRYILGEIGARRLAPDFALMRALVHYLEAYPEQSHHPKEDRYLFAPLKLRTAEGAAALATLEREHAESEGRIRSLKRALCAYAEGAPGGFYGFVDAFEAYRNFYHAHLQLEEREILPLAVRHFTEEDWAAAAAGFRAGADPLEGTRDAAREDEFARIFAKLVAAAPAPVGLGVGPYLED</sequence>
<proteinExistence type="predicted"/>
<reference evidence="2 3" key="1">
    <citation type="journal article" date="2020" name="Biotechnol. Biofuels">
        <title>New insights from the biogas microbiome by comprehensive genome-resolved metagenomics of nearly 1600 species originating from multiple anaerobic digesters.</title>
        <authorList>
            <person name="Campanaro S."/>
            <person name="Treu L."/>
            <person name="Rodriguez-R L.M."/>
            <person name="Kovalovszki A."/>
            <person name="Ziels R.M."/>
            <person name="Maus I."/>
            <person name="Zhu X."/>
            <person name="Kougias P.G."/>
            <person name="Basile A."/>
            <person name="Luo G."/>
            <person name="Schluter A."/>
            <person name="Konstantinidis K.T."/>
            <person name="Angelidaki I."/>
        </authorList>
    </citation>
    <scope>NUCLEOTIDE SEQUENCE [LARGE SCALE GENOMIC DNA]</scope>
    <source>
        <strain evidence="2">AS06rmzACSIP_256</strain>
    </source>
</reference>
<dbReference type="PANTHER" id="PTHR39966:SF1">
    <property type="entry name" value="HEMERYTHRIN-LIKE DOMAIN-CONTAINING PROTEIN"/>
    <property type="match status" value="1"/>
</dbReference>